<evidence type="ECO:0000256" key="8">
    <source>
        <dbReference type="ARBA" id="ARBA00023186"/>
    </source>
</evidence>
<feature type="binding site" evidence="11">
    <location>
        <position position="197"/>
    </location>
    <ligand>
        <name>Zn(2+)</name>
        <dbReference type="ChEBI" id="CHEBI:29105"/>
        <label>2</label>
    </ligand>
</feature>
<feature type="binding site" evidence="11">
    <location>
        <position position="194"/>
    </location>
    <ligand>
        <name>Zn(2+)</name>
        <dbReference type="ChEBI" id="CHEBI:29105"/>
        <label>2</label>
    </ligand>
</feature>
<dbReference type="SUPFAM" id="SSF57938">
    <property type="entry name" value="DnaJ/Hsp40 cysteine-rich domain"/>
    <property type="match status" value="1"/>
</dbReference>
<dbReference type="Gene3D" id="2.60.260.20">
    <property type="entry name" value="Urease metallochaperone UreE, N-terminal domain"/>
    <property type="match status" value="2"/>
</dbReference>
<feature type="domain" description="CR-type" evidence="14">
    <location>
        <begin position="138"/>
        <end position="220"/>
    </location>
</feature>
<name>A0A7W9ST87_ARMRO</name>
<organism evidence="15 16">
    <name type="scientific">Armatimonas rosea</name>
    <dbReference type="NCBI Taxonomy" id="685828"/>
    <lineage>
        <taxon>Bacteria</taxon>
        <taxon>Bacillati</taxon>
        <taxon>Armatimonadota</taxon>
        <taxon>Armatimonadia</taxon>
        <taxon>Armatimonadales</taxon>
        <taxon>Armatimonadaceae</taxon>
        <taxon>Armatimonas</taxon>
    </lineage>
</organism>
<comment type="caution">
    <text evidence="15">The sequence shown here is derived from an EMBL/GenBank/DDBJ whole genome shotgun (WGS) entry which is preliminary data.</text>
</comment>
<dbReference type="SMART" id="SM00271">
    <property type="entry name" value="DnaJ"/>
    <property type="match status" value="1"/>
</dbReference>
<evidence type="ECO:0000256" key="5">
    <source>
        <dbReference type="ARBA" id="ARBA00022771"/>
    </source>
</evidence>
<feature type="zinc finger region" description="CR-type" evidence="12">
    <location>
        <begin position="138"/>
        <end position="220"/>
    </location>
</feature>
<feature type="binding site" evidence="11">
    <location>
        <position position="171"/>
    </location>
    <ligand>
        <name>Zn(2+)</name>
        <dbReference type="ChEBI" id="CHEBI:29105"/>
        <label>2</label>
    </ligand>
</feature>
<dbReference type="GO" id="GO:0031072">
    <property type="term" value="F:heat shock protein binding"/>
    <property type="evidence" value="ECO:0007669"/>
    <property type="project" value="InterPro"/>
</dbReference>
<keyword evidence="1 11" id="KW-0963">Cytoplasm</keyword>
<feature type="repeat" description="CXXCXGXG motif" evidence="11">
    <location>
        <begin position="151"/>
        <end position="158"/>
    </location>
</feature>
<dbReference type="PANTHER" id="PTHR43096">
    <property type="entry name" value="DNAJ HOMOLOG 1, MITOCHONDRIAL-RELATED"/>
    <property type="match status" value="1"/>
</dbReference>
<comment type="domain">
    <text evidence="11">The J domain is necessary and sufficient to stimulate DnaK ATPase activity. Zinc center 1 plays an important role in the autonomous, DnaK-independent chaperone activity of DnaJ. Zinc center 2 is essential for interaction with DnaK and for DnaJ activity.</text>
</comment>
<comment type="function">
    <text evidence="11">Participates actively in the response to hyperosmotic and heat shock by preventing the aggregation of stress-denatured proteins and by disaggregating proteins, also in an autonomous, DnaK-independent fashion. Unfolded proteins bind initially to DnaJ; upon interaction with the DnaJ-bound protein, DnaK hydrolyzes its bound ATP, resulting in the formation of a stable complex. GrpE releases ADP from DnaK; ATP binding to DnaK triggers the release of the substrate protein, thus completing the reaction cycle. Several rounds of ATP-dependent interactions between DnaJ, DnaK and GrpE are required for fully efficient folding. Also involved, together with DnaK and GrpE, in the DNA replication of plasmids through activation of initiation proteins.</text>
</comment>
<dbReference type="CDD" id="cd06257">
    <property type="entry name" value="DnaJ"/>
    <property type="match status" value="1"/>
</dbReference>
<feature type="repeat" description="CXXCXGXG motif" evidence="11">
    <location>
        <begin position="168"/>
        <end position="175"/>
    </location>
</feature>
<dbReference type="Gene3D" id="1.10.287.110">
    <property type="entry name" value="DnaJ domain"/>
    <property type="match status" value="1"/>
</dbReference>
<dbReference type="SUPFAM" id="SSF49493">
    <property type="entry name" value="HSP40/DnaJ peptide-binding domain"/>
    <property type="match status" value="2"/>
</dbReference>
<dbReference type="EMBL" id="JACHGW010000003">
    <property type="protein sequence ID" value="MBB6051789.1"/>
    <property type="molecule type" value="Genomic_DNA"/>
</dbReference>
<dbReference type="PROSITE" id="PS00636">
    <property type="entry name" value="DNAJ_1"/>
    <property type="match status" value="1"/>
</dbReference>
<keyword evidence="5 11" id="KW-0863">Zinc-finger</keyword>
<dbReference type="NCBIfam" id="TIGR02349">
    <property type="entry name" value="DnaJ_bact"/>
    <property type="match status" value="1"/>
</dbReference>
<sequence>MPTESKRDYYEVLGIERSASADEIKKAYRQLARKWHPDVNQGDATAEERFKEVAEAYEVLSDAQKRGAYDRFGHAAASGGGPGGGFGGFDGFGGGGGGLDDILNAFFGGGGGGRRTGPQRGDDLKYELSITLEEALKGGEKTISVPRTENCETCGGNGAAPGTKPDTCVQCGGTGATRQVQQTILGTVQTSVTCPRCQGRGSVVKSPCGGCAGRGKVRRTRELKVPIPPGVDDGMQMPVRGEGEAGNLGGPPGDLYVFFAVKEHERFERDGIELYVSQPLSFVQATLGDTISVTTLAGESVSLTIPEGTQNGTRFKLRGHGMPNIRQRNQKGDLTVVIAVQVPTKLNDEQKKTLRHFAELRGEIAGQTPDDNSKGLWERIKHAVKGD</sequence>
<dbReference type="GO" id="GO:0008270">
    <property type="term" value="F:zinc ion binding"/>
    <property type="evidence" value="ECO:0007669"/>
    <property type="project" value="UniProtKB-UniRule"/>
</dbReference>
<keyword evidence="4 11" id="KW-0677">Repeat</keyword>
<dbReference type="FunFam" id="2.60.260.20:FF:000005">
    <property type="entry name" value="Chaperone protein dnaJ 1, mitochondrial"/>
    <property type="match status" value="1"/>
</dbReference>
<dbReference type="Gene3D" id="2.10.230.10">
    <property type="entry name" value="Heat shock protein DnaJ, cysteine-rich domain"/>
    <property type="match status" value="1"/>
</dbReference>
<dbReference type="SUPFAM" id="SSF46565">
    <property type="entry name" value="Chaperone J-domain"/>
    <property type="match status" value="1"/>
</dbReference>
<evidence type="ECO:0000259" key="14">
    <source>
        <dbReference type="PROSITE" id="PS51188"/>
    </source>
</evidence>
<dbReference type="PROSITE" id="PS50076">
    <property type="entry name" value="DNAJ_2"/>
    <property type="match status" value="1"/>
</dbReference>
<evidence type="ECO:0000256" key="10">
    <source>
        <dbReference type="ARBA" id="ARBA00067609"/>
    </source>
</evidence>
<dbReference type="AlphaFoldDB" id="A0A7W9ST87"/>
<evidence type="ECO:0000259" key="13">
    <source>
        <dbReference type="PROSITE" id="PS50076"/>
    </source>
</evidence>
<dbReference type="GO" id="GO:0005524">
    <property type="term" value="F:ATP binding"/>
    <property type="evidence" value="ECO:0007669"/>
    <property type="project" value="InterPro"/>
</dbReference>
<evidence type="ECO:0000256" key="11">
    <source>
        <dbReference type="HAMAP-Rule" id="MF_01152"/>
    </source>
</evidence>
<evidence type="ECO:0000256" key="1">
    <source>
        <dbReference type="ARBA" id="ARBA00022490"/>
    </source>
</evidence>
<evidence type="ECO:0000256" key="2">
    <source>
        <dbReference type="ARBA" id="ARBA00022705"/>
    </source>
</evidence>
<dbReference type="RefSeq" id="WP_184199499.1">
    <property type="nucleotide sequence ID" value="NZ_JACHGW010000003.1"/>
</dbReference>
<feature type="repeat" description="CXXCXGXG motif" evidence="11">
    <location>
        <begin position="194"/>
        <end position="201"/>
    </location>
</feature>
<dbReference type="InterPro" id="IPR036410">
    <property type="entry name" value="HSP_DnaJ_Cys-rich_dom_sf"/>
</dbReference>
<feature type="domain" description="J" evidence="13">
    <location>
        <begin position="8"/>
        <end position="73"/>
    </location>
</feature>
<dbReference type="CDD" id="cd10747">
    <property type="entry name" value="DnaJ_C"/>
    <property type="match status" value="1"/>
</dbReference>
<dbReference type="InterPro" id="IPR012724">
    <property type="entry name" value="DnaJ"/>
</dbReference>
<evidence type="ECO:0000256" key="3">
    <source>
        <dbReference type="ARBA" id="ARBA00022723"/>
    </source>
</evidence>
<dbReference type="FunFam" id="1.10.287.110:FF:000031">
    <property type="entry name" value="Molecular chaperone DnaJ"/>
    <property type="match status" value="1"/>
</dbReference>
<dbReference type="HAMAP" id="MF_01152">
    <property type="entry name" value="DnaJ"/>
    <property type="match status" value="1"/>
</dbReference>
<feature type="binding site" evidence="11">
    <location>
        <position position="208"/>
    </location>
    <ligand>
        <name>Zn(2+)</name>
        <dbReference type="ChEBI" id="CHEBI:29105"/>
        <label>1</label>
    </ligand>
</feature>
<evidence type="ECO:0000256" key="4">
    <source>
        <dbReference type="ARBA" id="ARBA00022737"/>
    </source>
</evidence>
<evidence type="ECO:0000256" key="9">
    <source>
        <dbReference type="ARBA" id="ARBA00061004"/>
    </source>
</evidence>
<dbReference type="Pfam" id="PF01556">
    <property type="entry name" value="DnaJ_C"/>
    <property type="match status" value="1"/>
</dbReference>
<feature type="binding site" evidence="11">
    <location>
        <position position="211"/>
    </location>
    <ligand>
        <name>Zn(2+)</name>
        <dbReference type="ChEBI" id="CHEBI:29105"/>
        <label>1</label>
    </ligand>
</feature>
<dbReference type="InterPro" id="IPR008971">
    <property type="entry name" value="HSP40/DnaJ_pept-bd"/>
</dbReference>
<feature type="binding site" evidence="11">
    <location>
        <position position="168"/>
    </location>
    <ligand>
        <name>Zn(2+)</name>
        <dbReference type="ChEBI" id="CHEBI:29105"/>
        <label>2</label>
    </ligand>
</feature>
<evidence type="ECO:0000313" key="15">
    <source>
        <dbReference type="EMBL" id="MBB6051789.1"/>
    </source>
</evidence>
<dbReference type="PROSITE" id="PS51188">
    <property type="entry name" value="ZF_CR"/>
    <property type="match status" value="1"/>
</dbReference>
<dbReference type="GO" id="GO:0005737">
    <property type="term" value="C:cytoplasm"/>
    <property type="evidence" value="ECO:0007669"/>
    <property type="project" value="UniProtKB-SubCell"/>
</dbReference>
<evidence type="ECO:0000256" key="6">
    <source>
        <dbReference type="ARBA" id="ARBA00022833"/>
    </source>
</evidence>
<dbReference type="Proteomes" id="UP000520814">
    <property type="component" value="Unassembled WGS sequence"/>
</dbReference>
<evidence type="ECO:0000256" key="7">
    <source>
        <dbReference type="ARBA" id="ARBA00023016"/>
    </source>
</evidence>
<reference evidence="15 16" key="1">
    <citation type="submission" date="2020-08" db="EMBL/GenBank/DDBJ databases">
        <title>Genomic Encyclopedia of Type Strains, Phase IV (KMG-IV): sequencing the most valuable type-strain genomes for metagenomic binning, comparative biology and taxonomic classification.</title>
        <authorList>
            <person name="Goeker M."/>
        </authorList>
    </citation>
    <scope>NUCLEOTIDE SEQUENCE [LARGE SCALE GENOMIC DNA]</scope>
    <source>
        <strain evidence="15 16">DSM 23562</strain>
    </source>
</reference>
<feature type="binding site" evidence="11">
    <location>
        <position position="154"/>
    </location>
    <ligand>
        <name>Zn(2+)</name>
        <dbReference type="ChEBI" id="CHEBI:29105"/>
        <label>1</label>
    </ligand>
</feature>
<keyword evidence="3 11" id="KW-0479">Metal-binding</keyword>
<dbReference type="PANTHER" id="PTHR43096:SF48">
    <property type="entry name" value="CHAPERONE PROTEIN DNAJ"/>
    <property type="match status" value="1"/>
</dbReference>
<dbReference type="InterPro" id="IPR018253">
    <property type="entry name" value="DnaJ_domain_CS"/>
</dbReference>
<keyword evidence="2 11" id="KW-0235">DNA replication</keyword>
<dbReference type="InterPro" id="IPR002939">
    <property type="entry name" value="DnaJ_C"/>
</dbReference>
<dbReference type="FunFam" id="2.10.230.10:FF:000002">
    <property type="entry name" value="Molecular chaperone DnaJ"/>
    <property type="match status" value="1"/>
</dbReference>
<feature type="binding site" evidence="11">
    <location>
        <position position="151"/>
    </location>
    <ligand>
        <name>Zn(2+)</name>
        <dbReference type="ChEBI" id="CHEBI:29105"/>
        <label>1</label>
    </ligand>
</feature>
<comment type="cofactor">
    <cofactor evidence="11">
        <name>Zn(2+)</name>
        <dbReference type="ChEBI" id="CHEBI:29105"/>
    </cofactor>
    <text evidence="11">Binds 2 Zn(2+) ions per monomer.</text>
</comment>
<dbReference type="GO" id="GO:0006260">
    <property type="term" value="P:DNA replication"/>
    <property type="evidence" value="ECO:0007669"/>
    <property type="project" value="UniProtKB-KW"/>
</dbReference>
<keyword evidence="6 11" id="KW-0862">Zinc</keyword>
<keyword evidence="16" id="KW-1185">Reference proteome</keyword>
<dbReference type="PRINTS" id="PR00625">
    <property type="entry name" value="JDOMAIN"/>
</dbReference>
<dbReference type="InterPro" id="IPR001305">
    <property type="entry name" value="HSP_DnaJ_Cys-rich_dom"/>
</dbReference>
<feature type="repeat" description="CXXCXGXG motif" evidence="11">
    <location>
        <begin position="208"/>
        <end position="215"/>
    </location>
</feature>
<proteinExistence type="inferred from homology"/>
<keyword evidence="7 11" id="KW-0346">Stress response</keyword>
<dbReference type="GO" id="GO:0009408">
    <property type="term" value="P:response to heat"/>
    <property type="evidence" value="ECO:0007669"/>
    <property type="project" value="InterPro"/>
</dbReference>
<dbReference type="Pfam" id="PF00684">
    <property type="entry name" value="DnaJ_CXXCXGXG"/>
    <property type="match status" value="1"/>
</dbReference>
<accession>A0A7W9ST87</accession>
<dbReference type="GO" id="GO:0042026">
    <property type="term" value="P:protein refolding"/>
    <property type="evidence" value="ECO:0007669"/>
    <property type="project" value="TreeGrafter"/>
</dbReference>
<dbReference type="NCBIfam" id="NF008035">
    <property type="entry name" value="PRK10767.1"/>
    <property type="match status" value="1"/>
</dbReference>
<comment type="subcellular location">
    <subcellularLocation>
        <location evidence="11">Cytoplasm</location>
    </subcellularLocation>
</comment>
<dbReference type="InterPro" id="IPR001623">
    <property type="entry name" value="DnaJ_domain"/>
</dbReference>
<protein>
    <recommendedName>
        <fullName evidence="10 11">Chaperone protein DnaJ</fullName>
    </recommendedName>
</protein>
<evidence type="ECO:0000313" key="16">
    <source>
        <dbReference type="Proteomes" id="UP000520814"/>
    </source>
</evidence>
<keyword evidence="8 11" id="KW-0143">Chaperone</keyword>
<comment type="similarity">
    <text evidence="9 11">Belongs to the DnaJ family.</text>
</comment>
<evidence type="ECO:0000256" key="12">
    <source>
        <dbReference type="PROSITE-ProRule" id="PRU00546"/>
    </source>
</evidence>
<dbReference type="InterPro" id="IPR036869">
    <property type="entry name" value="J_dom_sf"/>
</dbReference>
<dbReference type="CDD" id="cd10719">
    <property type="entry name" value="DnaJ_zf"/>
    <property type="match status" value="1"/>
</dbReference>
<dbReference type="GO" id="GO:0051082">
    <property type="term" value="F:unfolded protein binding"/>
    <property type="evidence" value="ECO:0007669"/>
    <property type="project" value="UniProtKB-UniRule"/>
</dbReference>
<dbReference type="Pfam" id="PF00226">
    <property type="entry name" value="DnaJ"/>
    <property type="match status" value="1"/>
</dbReference>
<comment type="subunit">
    <text evidence="11">Homodimer.</text>
</comment>
<gene>
    <name evidence="11" type="primary">dnaJ</name>
    <name evidence="15" type="ORF">HNQ39_003599</name>
</gene>